<dbReference type="Proteomes" id="UP000277204">
    <property type="component" value="Unassembled WGS sequence"/>
</dbReference>
<keyword evidence="2" id="KW-1185">Reference proteome</keyword>
<sequence length="100" mass="11996">MHFTIIYPEKYNTIICTENEWANMNFNQITTNQSLYFDKNDYNQYLVENQYPHNSLNEIIFESFQPNDNYSNNNLSKKLPNEQNIYLNPNYTLTYSSLTS</sequence>
<dbReference type="AlphaFoldDB" id="A0A183MBE2"/>
<proteinExistence type="predicted"/>
<evidence type="ECO:0000313" key="2">
    <source>
        <dbReference type="Proteomes" id="UP000277204"/>
    </source>
</evidence>
<accession>A0A183MBE2</accession>
<reference evidence="1 2" key="1">
    <citation type="submission" date="2018-11" db="EMBL/GenBank/DDBJ databases">
        <authorList>
            <consortium name="Pathogen Informatics"/>
        </authorList>
    </citation>
    <scope>NUCLEOTIDE SEQUENCE [LARGE SCALE GENOMIC DNA]</scope>
    <source>
        <strain evidence="1 2">Zambia</strain>
    </source>
</reference>
<name>A0A183MBE2_9TREM</name>
<dbReference type="EMBL" id="UZAI01009789">
    <property type="protein sequence ID" value="VDP05789.1"/>
    <property type="molecule type" value="Genomic_DNA"/>
</dbReference>
<evidence type="ECO:0000313" key="1">
    <source>
        <dbReference type="EMBL" id="VDP05789.1"/>
    </source>
</evidence>
<protein>
    <submittedName>
        <fullName evidence="1">Uncharacterized protein</fullName>
    </submittedName>
</protein>
<gene>
    <name evidence="1" type="ORF">SMRZ_LOCUS13367</name>
</gene>
<organism evidence="1 2">
    <name type="scientific">Schistosoma margrebowiei</name>
    <dbReference type="NCBI Taxonomy" id="48269"/>
    <lineage>
        <taxon>Eukaryota</taxon>
        <taxon>Metazoa</taxon>
        <taxon>Spiralia</taxon>
        <taxon>Lophotrochozoa</taxon>
        <taxon>Platyhelminthes</taxon>
        <taxon>Trematoda</taxon>
        <taxon>Digenea</taxon>
        <taxon>Strigeidida</taxon>
        <taxon>Schistosomatoidea</taxon>
        <taxon>Schistosomatidae</taxon>
        <taxon>Schistosoma</taxon>
    </lineage>
</organism>